<dbReference type="Proteomes" id="UP001314681">
    <property type="component" value="Unassembled WGS sequence"/>
</dbReference>
<evidence type="ECO:0000259" key="1">
    <source>
        <dbReference type="PROSITE" id="PS51819"/>
    </source>
</evidence>
<evidence type="ECO:0000313" key="3">
    <source>
        <dbReference type="Proteomes" id="UP001314681"/>
    </source>
</evidence>
<reference evidence="2 3" key="1">
    <citation type="submission" date="2021-06" db="EMBL/GenBank/DDBJ databases">
        <title>Description of novel taxa of the family Lachnospiraceae.</title>
        <authorList>
            <person name="Chaplin A.V."/>
            <person name="Sokolova S.R."/>
            <person name="Pikina A.P."/>
            <person name="Korzhanova M."/>
            <person name="Belova V."/>
            <person name="Korostin D."/>
            <person name="Efimov B.A."/>
        </authorList>
    </citation>
    <scope>NUCLEOTIDE SEQUENCE [LARGE SCALE GENOMIC DNA]</scope>
    <source>
        <strain evidence="2 3">ASD4241</strain>
    </source>
</reference>
<dbReference type="InterPro" id="IPR037523">
    <property type="entry name" value="VOC_core"/>
</dbReference>
<protein>
    <submittedName>
        <fullName evidence="2">VOC family protein</fullName>
    </submittedName>
</protein>
<proteinExistence type="predicted"/>
<keyword evidence="3" id="KW-1185">Reference proteome</keyword>
<dbReference type="PROSITE" id="PS51819">
    <property type="entry name" value="VOC"/>
    <property type="match status" value="1"/>
</dbReference>
<dbReference type="Pfam" id="PF12681">
    <property type="entry name" value="Glyoxalase_2"/>
    <property type="match status" value="1"/>
</dbReference>
<dbReference type="SUPFAM" id="SSF54593">
    <property type="entry name" value="Glyoxalase/Bleomycin resistance protein/Dihydroxybiphenyl dioxygenase"/>
    <property type="match status" value="1"/>
</dbReference>
<organism evidence="2 3">
    <name type="scientific">Diplocloster modestus</name>
    <dbReference type="NCBI Taxonomy" id="2850322"/>
    <lineage>
        <taxon>Bacteria</taxon>
        <taxon>Bacillati</taxon>
        <taxon>Bacillota</taxon>
        <taxon>Clostridia</taxon>
        <taxon>Lachnospirales</taxon>
        <taxon>Lachnospiraceae</taxon>
        <taxon>Diplocloster</taxon>
    </lineage>
</organism>
<comment type="caution">
    <text evidence="2">The sequence shown here is derived from an EMBL/GenBank/DDBJ whole genome shotgun (WGS) entry which is preliminary data.</text>
</comment>
<name>A0ABS6K8U0_9FIRM</name>
<accession>A0ABS6K8U0</accession>
<dbReference type="EMBL" id="JAHQCX010000008">
    <property type="protein sequence ID" value="MBU9726931.1"/>
    <property type="molecule type" value="Genomic_DNA"/>
</dbReference>
<dbReference type="InterPro" id="IPR025870">
    <property type="entry name" value="Glyoxalase-like_dom"/>
</dbReference>
<feature type="domain" description="VOC" evidence="1">
    <location>
        <begin position="1"/>
        <end position="118"/>
    </location>
</feature>
<gene>
    <name evidence="2" type="ORF">KTH90_12990</name>
</gene>
<evidence type="ECO:0000313" key="2">
    <source>
        <dbReference type="EMBL" id="MBU9726931.1"/>
    </source>
</evidence>
<sequence length="155" mass="18062">MIFSCLFAVADIHKAKAFYEDLFHLTVSDDYGRMISFDCGLVLQQDFDWLTGIPKVEMKKKENNCEIYFETKDFDTFLQKLKSHPEIDLLHPSREMPWGQRVIRFYDPDQHLIEVGESMKSVAEKYITAGMTLDEIAIRMDVKVPDVQKMLSEAD</sequence>
<dbReference type="InterPro" id="IPR029068">
    <property type="entry name" value="Glyas_Bleomycin-R_OHBP_Dase"/>
</dbReference>
<dbReference type="RefSeq" id="WP_158354157.1">
    <property type="nucleotide sequence ID" value="NZ_JAHQCX010000008.1"/>
</dbReference>
<dbReference type="Gene3D" id="3.10.180.10">
    <property type="entry name" value="2,3-Dihydroxybiphenyl 1,2-Dioxygenase, domain 1"/>
    <property type="match status" value="1"/>
</dbReference>